<evidence type="ECO:0000313" key="1">
    <source>
        <dbReference type="EMBL" id="KAH0451245.1"/>
    </source>
</evidence>
<dbReference type="AlphaFoldDB" id="A0AAV7FNP9"/>
<organism evidence="1 2">
    <name type="scientific">Dendrobium chrysotoxum</name>
    <name type="common">Orchid</name>
    <dbReference type="NCBI Taxonomy" id="161865"/>
    <lineage>
        <taxon>Eukaryota</taxon>
        <taxon>Viridiplantae</taxon>
        <taxon>Streptophyta</taxon>
        <taxon>Embryophyta</taxon>
        <taxon>Tracheophyta</taxon>
        <taxon>Spermatophyta</taxon>
        <taxon>Magnoliopsida</taxon>
        <taxon>Liliopsida</taxon>
        <taxon>Asparagales</taxon>
        <taxon>Orchidaceae</taxon>
        <taxon>Epidendroideae</taxon>
        <taxon>Malaxideae</taxon>
        <taxon>Dendrobiinae</taxon>
        <taxon>Dendrobium</taxon>
    </lineage>
</organism>
<evidence type="ECO:0000313" key="2">
    <source>
        <dbReference type="Proteomes" id="UP000775213"/>
    </source>
</evidence>
<name>A0AAV7FNP9_DENCH</name>
<dbReference type="Proteomes" id="UP000775213">
    <property type="component" value="Unassembled WGS sequence"/>
</dbReference>
<keyword evidence="2" id="KW-1185">Reference proteome</keyword>
<proteinExistence type="predicted"/>
<comment type="caution">
    <text evidence="1">The sequence shown here is derived from an EMBL/GenBank/DDBJ whole genome shotgun (WGS) entry which is preliminary data.</text>
</comment>
<reference evidence="1 2" key="1">
    <citation type="journal article" date="2021" name="Hortic Res">
        <title>Chromosome-scale assembly of the Dendrobium chrysotoxum genome enhances the understanding of orchid evolution.</title>
        <authorList>
            <person name="Zhang Y."/>
            <person name="Zhang G.Q."/>
            <person name="Zhang D."/>
            <person name="Liu X.D."/>
            <person name="Xu X.Y."/>
            <person name="Sun W.H."/>
            <person name="Yu X."/>
            <person name="Zhu X."/>
            <person name="Wang Z.W."/>
            <person name="Zhao X."/>
            <person name="Zhong W.Y."/>
            <person name="Chen H."/>
            <person name="Yin W.L."/>
            <person name="Huang T."/>
            <person name="Niu S.C."/>
            <person name="Liu Z.J."/>
        </authorList>
    </citation>
    <scope>NUCLEOTIDE SEQUENCE [LARGE SCALE GENOMIC DNA]</scope>
    <source>
        <strain evidence="1">Lindl</strain>
    </source>
</reference>
<gene>
    <name evidence="1" type="ORF">IEQ34_018544</name>
</gene>
<protein>
    <submittedName>
        <fullName evidence="1">Uncharacterized protein</fullName>
    </submittedName>
</protein>
<dbReference type="EMBL" id="JAGFBR010000017">
    <property type="protein sequence ID" value="KAH0451245.1"/>
    <property type="molecule type" value="Genomic_DNA"/>
</dbReference>
<accession>A0AAV7FNP9</accession>
<sequence>MLDSKGIIIEGDNINIIQLLHNAFKNSKCYPKNPLLKELVTVVFVYPCKKNQGQLMEESKFLLQGIHLGLKMKENDPPLYRKANTRTIRKTFVQDEMNFFWDKSNFVRDERKR</sequence>